<dbReference type="InterPro" id="IPR007138">
    <property type="entry name" value="ABM_dom"/>
</dbReference>
<organism evidence="2 3">
    <name type="scientific">Marinomonas pontica</name>
    <dbReference type="NCBI Taxonomy" id="264739"/>
    <lineage>
        <taxon>Bacteria</taxon>
        <taxon>Pseudomonadati</taxon>
        <taxon>Pseudomonadota</taxon>
        <taxon>Gammaproteobacteria</taxon>
        <taxon>Oceanospirillales</taxon>
        <taxon>Oceanospirillaceae</taxon>
        <taxon>Marinomonas</taxon>
    </lineage>
</organism>
<keyword evidence="2" id="KW-0560">Oxidoreductase</keyword>
<evidence type="ECO:0000313" key="3">
    <source>
        <dbReference type="Proteomes" id="UP001307608"/>
    </source>
</evidence>
<keyword evidence="3" id="KW-1185">Reference proteome</keyword>
<sequence>MSKITLSGHIEVPSEDLNEVLAELPNHIALTHQEAGCITFSVTRDSSNPQRFDVYEEFTDKVAFEKHQTRVKASHWGKVTKNVERLNTISEA</sequence>
<protein>
    <submittedName>
        <fullName evidence="2">Antibiotic biosynthesis monooxygenase</fullName>
    </submittedName>
</protein>
<feature type="domain" description="ABM" evidence="1">
    <location>
        <begin position="4"/>
        <end position="92"/>
    </location>
</feature>
<dbReference type="Proteomes" id="UP001307608">
    <property type="component" value="Chromosome"/>
</dbReference>
<evidence type="ECO:0000259" key="1">
    <source>
        <dbReference type="PROSITE" id="PS51725"/>
    </source>
</evidence>
<name>A0ABM8F987_9GAMM</name>
<dbReference type="RefSeq" id="WP_338264785.1">
    <property type="nucleotide sequence ID" value="NZ_AP027271.1"/>
</dbReference>
<dbReference type="EMBL" id="AP027271">
    <property type="protein sequence ID" value="BDX01537.1"/>
    <property type="molecule type" value="Genomic_DNA"/>
</dbReference>
<proteinExistence type="predicted"/>
<accession>A0ABM8F987</accession>
<dbReference type="GO" id="GO:0004497">
    <property type="term" value="F:monooxygenase activity"/>
    <property type="evidence" value="ECO:0007669"/>
    <property type="project" value="UniProtKB-KW"/>
</dbReference>
<dbReference type="Gene3D" id="3.30.70.100">
    <property type="match status" value="1"/>
</dbReference>
<gene>
    <name evidence="2" type="ORF">MACH16_02850</name>
</gene>
<dbReference type="SUPFAM" id="SSF54909">
    <property type="entry name" value="Dimeric alpha+beta barrel"/>
    <property type="match status" value="1"/>
</dbReference>
<dbReference type="PROSITE" id="PS51725">
    <property type="entry name" value="ABM"/>
    <property type="match status" value="1"/>
</dbReference>
<dbReference type="Pfam" id="PF03992">
    <property type="entry name" value="ABM"/>
    <property type="match status" value="1"/>
</dbReference>
<reference evidence="2 3" key="1">
    <citation type="submission" date="2023-01" db="EMBL/GenBank/DDBJ databases">
        <title>Complete genome sequence of Marinomonas pontica strain 200518_36.</title>
        <authorList>
            <person name="Ueki S."/>
            <person name="Gajardo G."/>
            <person name="Maruyama F."/>
        </authorList>
    </citation>
    <scope>NUCLEOTIDE SEQUENCE [LARGE SCALE GENOMIC DNA]</scope>
    <source>
        <strain evidence="2 3">200518_36</strain>
    </source>
</reference>
<dbReference type="InterPro" id="IPR011008">
    <property type="entry name" value="Dimeric_a/b-barrel"/>
</dbReference>
<keyword evidence="2" id="KW-0503">Monooxygenase</keyword>
<evidence type="ECO:0000313" key="2">
    <source>
        <dbReference type="EMBL" id="BDX01537.1"/>
    </source>
</evidence>